<dbReference type="OrthoDB" id="432483at2759"/>
<dbReference type="InterPro" id="IPR031348">
    <property type="entry name" value="PigL_N"/>
</dbReference>
<evidence type="ECO:0000313" key="3">
    <source>
        <dbReference type="EMBL" id="ROW02647.1"/>
    </source>
</evidence>
<dbReference type="PANTHER" id="PTHR36167:SF3">
    <property type="entry name" value="C2H2 FINGER DOMAIN TRANSCRIPTION FACTOR (EUROFUNG)-RELATED"/>
    <property type="match status" value="1"/>
</dbReference>
<feature type="region of interest" description="Disordered" evidence="1">
    <location>
        <begin position="275"/>
        <end position="298"/>
    </location>
</feature>
<dbReference type="Proteomes" id="UP000284375">
    <property type="component" value="Unassembled WGS sequence"/>
</dbReference>
<dbReference type="InterPro" id="IPR039327">
    <property type="entry name" value="CON7-like"/>
</dbReference>
<dbReference type="PANTHER" id="PTHR36167">
    <property type="entry name" value="C2H2 FINGER DOMAIN TRANSCRIPTION FACTOR (EUROFUNG)-RELATED"/>
    <property type="match status" value="1"/>
</dbReference>
<dbReference type="GO" id="GO:0006355">
    <property type="term" value="P:regulation of DNA-templated transcription"/>
    <property type="evidence" value="ECO:0007669"/>
    <property type="project" value="InterPro"/>
</dbReference>
<comment type="caution">
    <text evidence="3">The sequence shown here is derived from an EMBL/GenBank/DDBJ whole genome shotgun (WGS) entry which is preliminary data.</text>
</comment>
<dbReference type="EMBL" id="LJZO01000004">
    <property type="protein sequence ID" value="ROW02647.1"/>
    <property type="molecule type" value="Genomic_DNA"/>
</dbReference>
<protein>
    <recommendedName>
        <fullName evidence="2">Azaphilone pigments biosynthesis cluster protein L N-terminal domain-containing protein</fullName>
    </recommendedName>
</protein>
<accession>A0A423WH03</accession>
<gene>
    <name evidence="3" type="ORF">VSDG_01833</name>
</gene>
<reference evidence="3 4" key="1">
    <citation type="submission" date="2015-09" db="EMBL/GenBank/DDBJ databases">
        <title>Host preference determinants of Valsa canker pathogens revealed by comparative genomics.</title>
        <authorList>
            <person name="Yin Z."/>
            <person name="Huang L."/>
        </authorList>
    </citation>
    <scope>NUCLEOTIDE SEQUENCE [LARGE SCALE GENOMIC DNA]</scope>
    <source>
        <strain evidence="3 4">YSFL</strain>
    </source>
</reference>
<evidence type="ECO:0000313" key="4">
    <source>
        <dbReference type="Proteomes" id="UP000284375"/>
    </source>
</evidence>
<dbReference type="Pfam" id="PF17111">
    <property type="entry name" value="PigL_N"/>
    <property type="match status" value="1"/>
</dbReference>
<evidence type="ECO:0000259" key="2">
    <source>
        <dbReference type="Pfam" id="PF17111"/>
    </source>
</evidence>
<dbReference type="AlphaFoldDB" id="A0A423WH03"/>
<organism evidence="3 4">
    <name type="scientific">Cytospora chrysosperma</name>
    <name type="common">Cytospora canker fungus</name>
    <name type="synonym">Sphaeria chrysosperma</name>
    <dbReference type="NCBI Taxonomy" id="252740"/>
    <lineage>
        <taxon>Eukaryota</taxon>
        <taxon>Fungi</taxon>
        <taxon>Dikarya</taxon>
        <taxon>Ascomycota</taxon>
        <taxon>Pezizomycotina</taxon>
        <taxon>Sordariomycetes</taxon>
        <taxon>Sordariomycetidae</taxon>
        <taxon>Diaporthales</taxon>
        <taxon>Cytosporaceae</taxon>
        <taxon>Cytospora</taxon>
    </lineage>
</organism>
<feature type="domain" description="Azaphilone pigments biosynthesis cluster protein L N-terminal" evidence="2">
    <location>
        <begin position="2"/>
        <end position="217"/>
    </location>
</feature>
<evidence type="ECO:0000256" key="1">
    <source>
        <dbReference type="SAM" id="MobiDB-lite"/>
    </source>
</evidence>
<name>A0A423WH03_CYTCH</name>
<dbReference type="STRING" id="252740.A0A423WH03"/>
<keyword evidence="4" id="KW-1185">Reference proteome</keyword>
<sequence>MAEAFGLAASVIAIAQLTWDSCKKLNDTIKQFQNAPEKLRNMLGDLDTLLQLLHSLRGHLEPAISAGHPSALESLKPAMQGCQQLCDDFTKRISELTSHSTAEYMGRRNRIRFYFNDAEIMLVKERLVQYKLTFDIALSVASLITTGQNKQMTEHMETKFDTSMGSLTGKIESLESVMQPPSTLHDCIARQDDSDGKVRIAVTVFEQYVEVMKQCLQSYTPVLDDRDKQDGTKCKWIRTLNDAKQSAGNVDNADDGDSAVYFEQAKTKVRPGRYFPTRREIDPTPVMKSRQTRSDNWP</sequence>
<proteinExistence type="predicted"/>